<dbReference type="Pfam" id="PF17677">
    <property type="entry name" value="Glyco_hydro38C2"/>
    <property type="match status" value="1"/>
</dbReference>
<dbReference type="Pfam" id="PF07748">
    <property type="entry name" value="Glyco_hydro_38C"/>
    <property type="match status" value="1"/>
</dbReference>
<keyword evidence="10" id="KW-0732">Signal</keyword>
<dbReference type="InterPro" id="IPR027291">
    <property type="entry name" value="Glyco_hydro_38_N_sf"/>
</dbReference>
<dbReference type="GO" id="GO:0046872">
    <property type="term" value="F:metal ion binding"/>
    <property type="evidence" value="ECO:0007669"/>
    <property type="project" value="UniProtKB-KW"/>
</dbReference>
<gene>
    <name evidence="11" type="ORF">PACLA_8A017456</name>
</gene>
<evidence type="ECO:0000256" key="10">
    <source>
        <dbReference type="RuleBase" id="RU361199"/>
    </source>
</evidence>
<dbReference type="FunFam" id="3.20.110.10:FF:000001">
    <property type="entry name" value="Alpha-mannosidase"/>
    <property type="match status" value="1"/>
</dbReference>
<reference evidence="11" key="1">
    <citation type="submission" date="2020-04" db="EMBL/GenBank/DDBJ databases">
        <authorList>
            <person name="Alioto T."/>
            <person name="Alioto T."/>
            <person name="Gomez Garrido J."/>
        </authorList>
    </citation>
    <scope>NUCLEOTIDE SEQUENCE</scope>
    <source>
        <strain evidence="11">A484AB</strain>
    </source>
</reference>
<feature type="chain" id="PRO_5040558168" description="Alpha-mannosidase" evidence="10">
    <location>
        <begin position="20"/>
        <end position="985"/>
    </location>
</feature>
<dbReference type="Gene3D" id="3.20.110.10">
    <property type="entry name" value="Glycoside hydrolase 38, N terminal domain"/>
    <property type="match status" value="1"/>
</dbReference>
<dbReference type="FunFam" id="2.70.98.30:FF:000003">
    <property type="entry name" value="Alpha-mannosidase"/>
    <property type="match status" value="1"/>
</dbReference>
<dbReference type="AlphaFoldDB" id="A0A6S7HV63"/>
<comment type="similarity">
    <text evidence="2 10">Belongs to the glycosyl hydrolase 38 family.</text>
</comment>
<dbReference type="SUPFAM" id="SSF88688">
    <property type="entry name" value="Families 57/38 glycoside transferase middle domain"/>
    <property type="match status" value="1"/>
</dbReference>
<evidence type="ECO:0000256" key="1">
    <source>
        <dbReference type="ARBA" id="ARBA00000365"/>
    </source>
</evidence>
<evidence type="ECO:0000256" key="7">
    <source>
        <dbReference type="ARBA" id="ARBA00023157"/>
    </source>
</evidence>
<dbReference type="PANTHER" id="PTHR11607">
    <property type="entry name" value="ALPHA-MANNOSIDASE"/>
    <property type="match status" value="1"/>
</dbReference>
<dbReference type="EMBL" id="CACRXK020006125">
    <property type="protein sequence ID" value="CAB4008439.1"/>
    <property type="molecule type" value="Genomic_DNA"/>
</dbReference>
<proteinExistence type="inferred from homology"/>
<evidence type="ECO:0000256" key="6">
    <source>
        <dbReference type="ARBA" id="ARBA00022833"/>
    </source>
</evidence>
<dbReference type="InterPro" id="IPR011013">
    <property type="entry name" value="Gal_mutarotase_sf_dom"/>
</dbReference>
<dbReference type="Gene3D" id="2.60.40.1180">
    <property type="entry name" value="Golgi alpha-mannosidase II"/>
    <property type="match status" value="1"/>
</dbReference>
<dbReference type="Gene3D" id="1.20.1270.50">
    <property type="entry name" value="Glycoside hydrolase family 38, central domain"/>
    <property type="match status" value="2"/>
</dbReference>
<evidence type="ECO:0000256" key="8">
    <source>
        <dbReference type="ARBA" id="ARBA00023180"/>
    </source>
</evidence>
<dbReference type="InterPro" id="IPR000602">
    <property type="entry name" value="Glyco_hydro_38_N"/>
</dbReference>
<dbReference type="SUPFAM" id="SSF88713">
    <property type="entry name" value="Glycoside hydrolase/deacetylase"/>
    <property type="match status" value="1"/>
</dbReference>
<keyword evidence="12" id="KW-1185">Reference proteome</keyword>
<dbReference type="GO" id="GO:0006013">
    <property type="term" value="P:mannose metabolic process"/>
    <property type="evidence" value="ECO:0007669"/>
    <property type="project" value="InterPro"/>
</dbReference>
<keyword evidence="6 10" id="KW-0862">Zinc</keyword>
<dbReference type="Proteomes" id="UP001152795">
    <property type="component" value="Unassembled WGS sequence"/>
</dbReference>
<dbReference type="GO" id="GO:0004559">
    <property type="term" value="F:alpha-mannosidase activity"/>
    <property type="evidence" value="ECO:0007669"/>
    <property type="project" value="UniProtKB-EC"/>
</dbReference>
<name>A0A6S7HV63_PARCT</name>
<keyword evidence="9 10" id="KW-0326">Glycosidase</keyword>
<dbReference type="InterPro" id="IPR028995">
    <property type="entry name" value="Glyco_hydro_57/38_cen_sf"/>
</dbReference>
<keyword evidence="8" id="KW-0325">Glycoprotein</keyword>
<evidence type="ECO:0000256" key="5">
    <source>
        <dbReference type="ARBA" id="ARBA00022801"/>
    </source>
</evidence>
<dbReference type="GO" id="GO:0030246">
    <property type="term" value="F:carbohydrate binding"/>
    <property type="evidence" value="ECO:0007669"/>
    <property type="project" value="InterPro"/>
</dbReference>
<dbReference type="SUPFAM" id="SSF74650">
    <property type="entry name" value="Galactose mutarotase-like"/>
    <property type="match status" value="1"/>
</dbReference>
<dbReference type="InterPro" id="IPR041147">
    <property type="entry name" value="GH38_C"/>
</dbReference>
<keyword evidence="7" id="KW-1015">Disulfide bond</keyword>
<dbReference type="EC" id="3.2.1.-" evidence="10"/>
<keyword evidence="5 10" id="KW-0378">Hydrolase</keyword>
<dbReference type="InterPro" id="IPR011682">
    <property type="entry name" value="Glyco_hydro_38_C"/>
</dbReference>
<dbReference type="InterPro" id="IPR015341">
    <property type="entry name" value="Glyco_hydro_38_cen"/>
</dbReference>
<dbReference type="OrthoDB" id="2016903at2759"/>
<accession>A0A6S7HV63</accession>
<dbReference type="InterPro" id="IPR050843">
    <property type="entry name" value="Glycosyl_Hydrlase_38"/>
</dbReference>
<evidence type="ECO:0000313" key="12">
    <source>
        <dbReference type="Proteomes" id="UP001152795"/>
    </source>
</evidence>
<feature type="signal peptide" evidence="10">
    <location>
        <begin position="1"/>
        <end position="19"/>
    </location>
</feature>
<comment type="catalytic activity">
    <reaction evidence="1">
        <text>Hydrolysis of terminal, non-reducing alpha-D-mannose residues in alpha-D-mannosides.</text>
        <dbReference type="EC" id="3.2.1.24"/>
    </reaction>
</comment>
<dbReference type="Gene3D" id="2.70.98.30">
    <property type="entry name" value="Golgi alpha-mannosidase II, domain 4"/>
    <property type="match status" value="1"/>
</dbReference>
<dbReference type="GO" id="GO:0005764">
    <property type="term" value="C:lysosome"/>
    <property type="evidence" value="ECO:0007669"/>
    <property type="project" value="TreeGrafter"/>
</dbReference>
<dbReference type="CDD" id="cd10810">
    <property type="entry name" value="GH38N_AMII_LAM_like"/>
    <property type="match status" value="1"/>
</dbReference>
<evidence type="ECO:0000256" key="4">
    <source>
        <dbReference type="ARBA" id="ARBA00022723"/>
    </source>
</evidence>
<dbReference type="SMART" id="SM00872">
    <property type="entry name" value="Alpha-mann_mid"/>
    <property type="match status" value="1"/>
</dbReference>
<comment type="cofactor">
    <cofactor evidence="10">
        <name>Zn(2+)</name>
        <dbReference type="ChEBI" id="CHEBI:29105"/>
    </cofactor>
    <text evidence="10">Binds 1 zinc ion per subunit.</text>
</comment>
<dbReference type="Gene3D" id="2.60.40.1360">
    <property type="match status" value="1"/>
</dbReference>
<sequence length="985" mass="111103">MAQVLLLLFLSSFPFLSSAFVCSKSPRNQDEVLQIHLVPHTHDDVGWLKTVDQYYYGANNSIQIAGVQYILDSVIPALEANPMRHFIYVEIAFFKRWWQQQTPAMQARVKALVHRGQLEFINGGWCMNDEAATHYNAIIDQMTLGLQFIDNNFGSSARPRVAWHIDPFGHSAEQASLFAQMSFEGFFFARIDYADMKKRTDEQRMELKWRGSQSLGAATEIFTGVLYNGYGPPSSFCFDILCGDPPMQDDPRLFDFNVKQRVELFINRSCEQALHYKSGHIMLTMGSDFNYQNAHTWFKNLDKLIAFVNKDGRVNTFYSTPSKYVDAIKGMELEVKTDDFFPYADCPHCYWTGYFTSRPALKGYVRRNNNLLQVCKQLEVLGKLGESDPSSETLRDAMGVAQHHDAVSGTEKQHVAYDYAKRLAIGAQQCKMVINSALNKVGQRRQYFGTNIQYTFCDYLNISACPATETTKSFTITVYNPIARPVDTNIRIPVSSQEVKIIGPDGKPVPVVIEPVSKETKFVRGSLGNAPYELTFPLTGLPPLGVAIYTGNTTANSGKHTSKVASKFASKLLRKSDFTNSDYHDGDYVISNKHLRLTFDHDSGRLTKIENLASNISLPVDQQFLWYNASVGNKDSKQASGAYIFRPNSSKPFNVSLNNKVSSISIVQNEVMQEIHQVFTPWVSQTVRLYANKPYAEFEYTVGPIKMAPSPELGKEVISRFDTSLKTNGVFYTDANGREMQTRKRNYRPTWTYQNTEPVAGNYYPVNSRAYIKDESGVQLTIMTDRSLGGSSIKDGSLEFMVHRRLLHDDKRGVNEALNEPGINGRGLIVRGKLLLLLEAAKSSAKLHRAVGEEEMLRPSLAFSAGSGNQASYQALTRSLPANVHLLTLERFGKSVLLRLEHQFAVGEDVELSKAVTVQLKGLFQDFTILAVTELNLSANLVKSQRQHTVDWKRAKRRNKILVPTDDFEITLKPMEIRTFKLEIQ</sequence>
<dbReference type="InterPro" id="IPR011330">
    <property type="entry name" value="Glyco_hydro/deAcase_b/a-brl"/>
</dbReference>
<dbReference type="Pfam" id="PF01074">
    <property type="entry name" value="Glyco_hydro_38N"/>
    <property type="match status" value="1"/>
</dbReference>
<dbReference type="PANTHER" id="PTHR11607:SF3">
    <property type="entry name" value="LYSOSOMAL ALPHA-MANNOSIDASE"/>
    <property type="match status" value="1"/>
</dbReference>
<dbReference type="InterPro" id="IPR037094">
    <property type="entry name" value="Glyco_hydro_38_cen_sf"/>
</dbReference>
<dbReference type="InterPro" id="IPR013780">
    <property type="entry name" value="Glyco_hydro_b"/>
</dbReference>
<dbReference type="FunFam" id="1.20.1270.50:FF:000002">
    <property type="entry name" value="Alpha-mannosidase"/>
    <property type="match status" value="1"/>
</dbReference>
<keyword evidence="4 10" id="KW-0479">Metal-binding</keyword>
<protein>
    <recommendedName>
        <fullName evidence="3 10">Alpha-mannosidase</fullName>
        <ecNumber evidence="10">3.2.1.-</ecNumber>
    </recommendedName>
</protein>
<dbReference type="FunFam" id="1.20.1270.50:FF:000003">
    <property type="entry name" value="Alpha-mannosidase"/>
    <property type="match status" value="1"/>
</dbReference>
<evidence type="ECO:0000256" key="3">
    <source>
        <dbReference type="ARBA" id="ARBA00012752"/>
    </source>
</evidence>
<comment type="caution">
    <text evidence="11">The sequence shown here is derived from an EMBL/GenBank/DDBJ whole genome shotgun (WGS) entry which is preliminary data.</text>
</comment>
<evidence type="ECO:0000256" key="2">
    <source>
        <dbReference type="ARBA" id="ARBA00009792"/>
    </source>
</evidence>
<evidence type="ECO:0000256" key="9">
    <source>
        <dbReference type="ARBA" id="ARBA00023295"/>
    </source>
</evidence>
<dbReference type="Pfam" id="PF09261">
    <property type="entry name" value="Alpha-mann_mid"/>
    <property type="match status" value="1"/>
</dbReference>
<organism evidence="11 12">
    <name type="scientific">Paramuricea clavata</name>
    <name type="common">Red gorgonian</name>
    <name type="synonym">Violescent sea-whip</name>
    <dbReference type="NCBI Taxonomy" id="317549"/>
    <lineage>
        <taxon>Eukaryota</taxon>
        <taxon>Metazoa</taxon>
        <taxon>Cnidaria</taxon>
        <taxon>Anthozoa</taxon>
        <taxon>Octocorallia</taxon>
        <taxon>Malacalcyonacea</taxon>
        <taxon>Plexauridae</taxon>
        <taxon>Paramuricea</taxon>
    </lineage>
</organism>
<evidence type="ECO:0000313" key="11">
    <source>
        <dbReference type="EMBL" id="CAB4008439.1"/>
    </source>
</evidence>